<keyword evidence="5" id="KW-1185">Reference proteome</keyword>
<dbReference type="GO" id="GO:0005829">
    <property type="term" value="C:cytosol"/>
    <property type="evidence" value="ECO:0007669"/>
    <property type="project" value="TreeGrafter"/>
</dbReference>
<evidence type="ECO:0000259" key="2">
    <source>
        <dbReference type="Pfam" id="PF05378"/>
    </source>
</evidence>
<dbReference type="PANTHER" id="PTHR11365">
    <property type="entry name" value="5-OXOPROLINASE RELATED"/>
    <property type="match status" value="1"/>
</dbReference>
<dbReference type="Pfam" id="PF05378">
    <property type="entry name" value="Hydant_A_N"/>
    <property type="match status" value="1"/>
</dbReference>
<feature type="domain" description="Acetophenone carboxylase-like C-terminal" evidence="3">
    <location>
        <begin position="507"/>
        <end position="665"/>
    </location>
</feature>
<name>A0AA96JSR8_9BACT</name>
<dbReference type="AlphaFoldDB" id="A0AA96JSR8"/>
<dbReference type="KEGG" id="nall:PP769_01985"/>
<dbReference type="InterPro" id="IPR049517">
    <property type="entry name" value="ACX-like_C"/>
</dbReference>
<dbReference type="Pfam" id="PF19278">
    <property type="entry name" value="Hydant_A_C"/>
    <property type="match status" value="1"/>
</dbReference>
<evidence type="ECO:0000259" key="1">
    <source>
        <dbReference type="Pfam" id="PF01968"/>
    </source>
</evidence>
<dbReference type="RefSeq" id="WP_312644557.1">
    <property type="nucleotide sequence ID" value="NZ_CP116967.1"/>
</dbReference>
<dbReference type="InterPro" id="IPR002821">
    <property type="entry name" value="Hydantoinase_A"/>
</dbReference>
<protein>
    <submittedName>
        <fullName evidence="4">Hydantoinase/oxoprolinase family protein</fullName>
    </submittedName>
</protein>
<dbReference type="Proteomes" id="UP001302719">
    <property type="component" value="Chromosome"/>
</dbReference>
<evidence type="ECO:0000313" key="5">
    <source>
        <dbReference type="Proteomes" id="UP001302719"/>
    </source>
</evidence>
<dbReference type="InterPro" id="IPR008040">
    <property type="entry name" value="Hydant_A_N"/>
</dbReference>
<dbReference type="GO" id="GO:0006749">
    <property type="term" value="P:glutathione metabolic process"/>
    <property type="evidence" value="ECO:0007669"/>
    <property type="project" value="TreeGrafter"/>
</dbReference>
<dbReference type="InterPro" id="IPR045079">
    <property type="entry name" value="Oxoprolinase-like"/>
</dbReference>
<accession>A0AA96JSR8</accession>
<dbReference type="GO" id="GO:0017168">
    <property type="term" value="F:5-oxoprolinase (ATP-hydrolyzing) activity"/>
    <property type="evidence" value="ECO:0007669"/>
    <property type="project" value="TreeGrafter"/>
</dbReference>
<evidence type="ECO:0000313" key="4">
    <source>
        <dbReference type="EMBL" id="WNM58558.1"/>
    </source>
</evidence>
<sequence length="677" mass="73194">MPIAGQSSQNVWVGIDIGGTFTDFVIYSSSDQSLQRFKILSTPADPAEAVLQGLAQLPHHPGRHIVHGSTVATNAILERKGARTALIMTKGFRDVLLIGRQNRPALYDLFPVIPPPLVPREWSFEISERVDCEGTILTPLQEQGLVSILEMLRHEAIQSVAVSFLFSFVNPAHEQWVTNRLREEGFFVTGSSEILAEFREYERTSTTVVNAYVSPVLDTYLGRLEREIKPTEFHIVQSNGGRISVAQARGHGVRSILSGPAGGVVGARYLAGLAGFTRILTYDMGGTSTDVALVHETIHVTTEAKVGGNPIRVPVIDIHTVGAGGGSLATVDAGGNLRVGPQSAGAQPGPVCYGRGGTIPTVTDAHVVLGRLPTDGFLGGRMKLNVESAQQAFDELSRQMVLAPRSGLDVRQTLALGMIQIANVHMERALRVISVERGEDPRETVLVAFGGAGGLHACDLARALGIPHVLVSPMAATLSALGMLAAEVQLDYVQTVMLPGDTPIEILEQCTQPLVDQGQKDLHREGVDPDQWIFSRTVDVRYVGQSFDLAVPLTSMFREEFHRIHCVRYGYSQTETPVEVVNVRVRAVGHVTPPTIPTRTLGSADPTAARWEDRPVVLPQGMQPVPHYWGARLRPGHEIHGPAILVLDDTTIYLGPTDHVAIDTYSNILIKVGATDG</sequence>
<reference evidence="4 5" key="1">
    <citation type="submission" date="2023-01" db="EMBL/GenBank/DDBJ databases">
        <title>Cultivation and genomic characterization of new, ubiquitous marine nitrite-oxidizing bacteria from the Nitrospirales.</title>
        <authorList>
            <person name="Mueller A.J."/>
            <person name="Daebeler A."/>
            <person name="Herbold C.W."/>
            <person name="Kirkegaard R.H."/>
            <person name="Daims H."/>
        </authorList>
    </citation>
    <scope>NUCLEOTIDE SEQUENCE [LARGE SCALE GENOMIC DNA]</scope>
    <source>
        <strain evidence="4 5">VA</strain>
    </source>
</reference>
<dbReference type="Pfam" id="PF01968">
    <property type="entry name" value="Hydantoinase_A"/>
    <property type="match status" value="1"/>
</dbReference>
<gene>
    <name evidence="4" type="ORF">PP769_01985</name>
</gene>
<feature type="domain" description="Hydantoinase A/oxoprolinase" evidence="1">
    <location>
        <begin position="203"/>
        <end position="490"/>
    </location>
</feature>
<dbReference type="EMBL" id="CP116967">
    <property type="protein sequence ID" value="WNM58558.1"/>
    <property type="molecule type" value="Genomic_DNA"/>
</dbReference>
<proteinExistence type="predicted"/>
<feature type="domain" description="Hydantoinase/oxoprolinase N-terminal" evidence="2">
    <location>
        <begin position="13"/>
        <end position="185"/>
    </location>
</feature>
<organism evidence="4 5">
    <name type="scientific">Candidatus Nitrospira allomarina</name>
    <dbReference type="NCBI Taxonomy" id="3020900"/>
    <lineage>
        <taxon>Bacteria</taxon>
        <taxon>Pseudomonadati</taxon>
        <taxon>Nitrospirota</taxon>
        <taxon>Nitrospiria</taxon>
        <taxon>Nitrospirales</taxon>
        <taxon>Nitrospiraceae</taxon>
        <taxon>Nitrospira</taxon>
    </lineage>
</organism>
<evidence type="ECO:0000259" key="3">
    <source>
        <dbReference type="Pfam" id="PF19278"/>
    </source>
</evidence>
<dbReference type="PANTHER" id="PTHR11365:SF23">
    <property type="entry name" value="HYPOTHETICAL 5-OXOPROLINASE (EUROFUNG)-RELATED"/>
    <property type="match status" value="1"/>
</dbReference>